<dbReference type="AlphaFoldDB" id="A0A3R7IHL9"/>
<reference evidence="2 3" key="1">
    <citation type="submission" date="2016-07" db="EMBL/GenBank/DDBJ databases">
        <title>Genome analysis of Burkholderia fungorum ES3-20.</title>
        <authorList>
            <person name="Xu D."/>
            <person name="Yao R."/>
            <person name="Zheng S."/>
        </authorList>
    </citation>
    <scope>NUCLEOTIDE SEQUENCE [LARGE SCALE GENOMIC DNA]</scope>
    <source>
        <strain evidence="2 3">ES3-20</strain>
    </source>
</reference>
<dbReference type="InterPro" id="IPR011051">
    <property type="entry name" value="RmlC_Cupin_sf"/>
</dbReference>
<dbReference type="SUPFAM" id="SSF51182">
    <property type="entry name" value="RmlC-like cupins"/>
    <property type="match status" value="1"/>
</dbReference>
<dbReference type="InterPro" id="IPR014710">
    <property type="entry name" value="RmlC-like_jellyroll"/>
</dbReference>
<dbReference type="RefSeq" id="WP_120349053.1">
    <property type="nucleotide sequence ID" value="NZ_MCAS01000068.1"/>
</dbReference>
<gene>
    <name evidence="2" type="ORF">BCY88_12705</name>
</gene>
<dbReference type="Proteomes" id="UP000283709">
    <property type="component" value="Unassembled WGS sequence"/>
</dbReference>
<feature type="domain" description="Cupin type-2" evidence="1">
    <location>
        <begin position="34"/>
        <end position="94"/>
    </location>
</feature>
<proteinExistence type="predicted"/>
<dbReference type="InterPro" id="IPR013096">
    <property type="entry name" value="Cupin_2"/>
</dbReference>
<evidence type="ECO:0000313" key="2">
    <source>
        <dbReference type="EMBL" id="RKF30522.1"/>
    </source>
</evidence>
<dbReference type="OrthoDB" id="9811153at2"/>
<dbReference type="Pfam" id="PF07883">
    <property type="entry name" value="Cupin_2"/>
    <property type="match status" value="1"/>
</dbReference>
<dbReference type="EMBL" id="MCAS01000068">
    <property type="protein sequence ID" value="RKF30522.1"/>
    <property type="molecule type" value="Genomic_DNA"/>
</dbReference>
<name>A0A3R7IHL9_9BURK</name>
<evidence type="ECO:0000259" key="1">
    <source>
        <dbReference type="Pfam" id="PF07883"/>
    </source>
</evidence>
<accession>A0A3R7IHL9</accession>
<dbReference type="Gene3D" id="2.60.120.10">
    <property type="entry name" value="Jelly Rolls"/>
    <property type="match status" value="1"/>
</dbReference>
<evidence type="ECO:0000313" key="3">
    <source>
        <dbReference type="Proteomes" id="UP000283709"/>
    </source>
</evidence>
<comment type="caution">
    <text evidence="2">The sequence shown here is derived from an EMBL/GenBank/DDBJ whole genome shotgun (WGS) entry which is preliminary data.</text>
</comment>
<protein>
    <recommendedName>
        <fullName evidence="1">Cupin type-2 domain-containing protein</fullName>
    </recommendedName>
</protein>
<organism evidence="2 3">
    <name type="scientific">Paraburkholderia fungorum</name>
    <dbReference type="NCBI Taxonomy" id="134537"/>
    <lineage>
        <taxon>Bacteria</taxon>
        <taxon>Pseudomonadati</taxon>
        <taxon>Pseudomonadota</taxon>
        <taxon>Betaproteobacteria</taxon>
        <taxon>Burkholderiales</taxon>
        <taxon>Burkholderiaceae</taxon>
        <taxon>Paraburkholderia</taxon>
    </lineage>
</organism>
<sequence length="121" mass="12914">MLIDWTCIPAADGARPGMVRKTVCGEKISAMKVVVAGGTRFDGRLHHHPHEQMLVVISGRVSIQIDDAVLDADPGELVFFPSGSLHAVVGADSQGACYYELSAPARIDQLPGWVAASALRY</sequence>